<protein>
    <submittedName>
        <fullName evidence="1">Uncharacterized protein</fullName>
    </submittedName>
</protein>
<sequence>MSSGHGLGLGIITQEANMDTTQAHVNDVSSATIDDWLLITLEAIMGGLHQHHHYKSFLDPYSPQPDLEYRHVRESTPASSDDEGRFQFFLLGHFAIRDIKKLRALDFDPYNTCMKYLGTAEQPWMLLNIHAYPRKTSEGHTCMSYS</sequence>
<comment type="caution">
    <text evidence="1">The sequence shown here is derived from an EMBL/GenBank/DDBJ whole genome shotgun (WGS) entry which is preliminary data.</text>
</comment>
<dbReference type="EMBL" id="JBHFEH010000003">
    <property type="protein sequence ID" value="KAL2057865.1"/>
    <property type="molecule type" value="Genomic_DNA"/>
</dbReference>
<dbReference type="Proteomes" id="UP001590951">
    <property type="component" value="Unassembled WGS sequence"/>
</dbReference>
<keyword evidence="2" id="KW-1185">Reference proteome</keyword>
<evidence type="ECO:0000313" key="2">
    <source>
        <dbReference type="Proteomes" id="UP001590951"/>
    </source>
</evidence>
<reference evidence="1 2" key="1">
    <citation type="submission" date="2024-09" db="EMBL/GenBank/DDBJ databases">
        <title>Rethinking Asexuality: The Enigmatic Case of Functional Sexual Genes in Lepraria (Stereocaulaceae).</title>
        <authorList>
            <person name="Doellman M."/>
            <person name="Sun Y."/>
            <person name="Barcenas-Pena A."/>
            <person name="Lumbsch H.T."/>
            <person name="Grewe F."/>
        </authorList>
    </citation>
    <scope>NUCLEOTIDE SEQUENCE [LARGE SCALE GENOMIC DNA]</scope>
    <source>
        <strain evidence="1 2">Grewe 0041</strain>
    </source>
</reference>
<evidence type="ECO:0000313" key="1">
    <source>
        <dbReference type="EMBL" id="KAL2057865.1"/>
    </source>
</evidence>
<gene>
    <name evidence="1" type="ORF">ABVK25_001482</name>
</gene>
<name>A0ABR4BJG4_9LECA</name>
<organism evidence="1 2">
    <name type="scientific">Lepraria finkii</name>
    <dbReference type="NCBI Taxonomy" id="1340010"/>
    <lineage>
        <taxon>Eukaryota</taxon>
        <taxon>Fungi</taxon>
        <taxon>Dikarya</taxon>
        <taxon>Ascomycota</taxon>
        <taxon>Pezizomycotina</taxon>
        <taxon>Lecanoromycetes</taxon>
        <taxon>OSLEUM clade</taxon>
        <taxon>Lecanoromycetidae</taxon>
        <taxon>Lecanorales</taxon>
        <taxon>Lecanorineae</taxon>
        <taxon>Stereocaulaceae</taxon>
        <taxon>Lepraria</taxon>
    </lineage>
</organism>
<proteinExistence type="predicted"/>
<accession>A0ABR4BJG4</accession>